<name>A0A8H5BR53_9AGAR</name>
<comment type="caution">
    <text evidence="3">The sequence shown here is derived from an EMBL/GenBank/DDBJ whole genome shotgun (WGS) entry which is preliminary data.</text>
</comment>
<dbReference type="AlphaFoldDB" id="A0A8H5BR53"/>
<dbReference type="EMBL" id="JAACJJ010000014">
    <property type="protein sequence ID" value="KAF5327828.1"/>
    <property type="molecule type" value="Genomic_DNA"/>
</dbReference>
<dbReference type="Proteomes" id="UP000567179">
    <property type="component" value="Unassembled WGS sequence"/>
</dbReference>
<evidence type="ECO:0000313" key="4">
    <source>
        <dbReference type="Proteomes" id="UP000567179"/>
    </source>
</evidence>
<reference evidence="3 4" key="1">
    <citation type="journal article" date="2020" name="ISME J.">
        <title>Uncovering the hidden diversity of litter-decomposition mechanisms in mushroom-forming fungi.</title>
        <authorList>
            <person name="Floudas D."/>
            <person name="Bentzer J."/>
            <person name="Ahren D."/>
            <person name="Johansson T."/>
            <person name="Persson P."/>
            <person name="Tunlid A."/>
        </authorList>
    </citation>
    <scope>NUCLEOTIDE SEQUENCE [LARGE SCALE GENOMIC DNA]</scope>
    <source>
        <strain evidence="3 4">CBS 101986</strain>
    </source>
</reference>
<keyword evidence="4" id="KW-1185">Reference proteome</keyword>
<evidence type="ECO:0000313" key="3">
    <source>
        <dbReference type="EMBL" id="KAF5327828.1"/>
    </source>
</evidence>
<sequence length="73" mass="7995">MEFVFKISAVLLSVMMATQIGAAPSPRVYRVDPLKDWIRRHGFAAANQSRFRSGSNDLSSEPGPLTSAMLEAL</sequence>
<protein>
    <submittedName>
        <fullName evidence="3">Uncharacterized protein</fullName>
    </submittedName>
</protein>
<feature type="chain" id="PRO_5034188321" evidence="2">
    <location>
        <begin position="23"/>
        <end position="73"/>
    </location>
</feature>
<evidence type="ECO:0000256" key="2">
    <source>
        <dbReference type="SAM" id="SignalP"/>
    </source>
</evidence>
<evidence type="ECO:0000256" key="1">
    <source>
        <dbReference type="SAM" id="MobiDB-lite"/>
    </source>
</evidence>
<organism evidence="3 4">
    <name type="scientific">Psilocybe cf. subviscida</name>
    <dbReference type="NCBI Taxonomy" id="2480587"/>
    <lineage>
        <taxon>Eukaryota</taxon>
        <taxon>Fungi</taxon>
        <taxon>Dikarya</taxon>
        <taxon>Basidiomycota</taxon>
        <taxon>Agaricomycotina</taxon>
        <taxon>Agaricomycetes</taxon>
        <taxon>Agaricomycetidae</taxon>
        <taxon>Agaricales</taxon>
        <taxon>Agaricineae</taxon>
        <taxon>Strophariaceae</taxon>
        <taxon>Psilocybe</taxon>
    </lineage>
</organism>
<feature type="compositionally biased region" description="Polar residues" evidence="1">
    <location>
        <begin position="50"/>
        <end position="59"/>
    </location>
</feature>
<feature type="region of interest" description="Disordered" evidence="1">
    <location>
        <begin position="50"/>
        <end position="73"/>
    </location>
</feature>
<proteinExistence type="predicted"/>
<accession>A0A8H5BR53</accession>
<keyword evidence="2" id="KW-0732">Signal</keyword>
<feature type="signal peptide" evidence="2">
    <location>
        <begin position="1"/>
        <end position="22"/>
    </location>
</feature>
<gene>
    <name evidence="3" type="ORF">D9619_005090</name>
</gene>